<dbReference type="KEGG" id="cja:CJA_1679"/>
<evidence type="ECO:0000256" key="2">
    <source>
        <dbReference type="ARBA" id="ARBA00009320"/>
    </source>
</evidence>
<evidence type="ECO:0000256" key="4">
    <source>
        <dbReference type="ARBA" id="ARBA00022898"/>
    </source>
</evidence>
<dbReference type="GO" id="GO:0046656">
    <property type="term" value="P:folic acid biosynthetic process"/>
    <property type="evidence" value="ECO:0007669"/>
    <property type="project" value="UniProtKB-KW"/>
</dbReference>
<dbReference type="GO" id="GO:0008153">
    <property type="term" value="P:4-aminobenzoate biosynthetic process"/>
    <property type="evidence" value="ECO:0007669"/>
    <property type="project" value="UniProtKB-UniRule"/>
</dbReference>
<dbReference type="InterPro" id="IPR050571">
    <property type="entry name" value="Class-IV_PLP-Dep_Aminotrnsfr"/>
</dbReference>
<evidence type="ECO:0000313" key="13">
    <source>
        <dbReference type="EMBL" id="ACE85655.1"/>
    </source>
</evidence>
<comment type="cofactor">
    <cofactor evidence="1">
        <name>pyridoxal 5'-phosphate</name>
        <dbReference type="ChEBI" id="CHEBI:597326"/>
    </cofactor>
</comment>
<evidence type="ECO:0000313" key="14">
    <source>
        <dbReference type="Proteomes" id="UP000001036"/>
    </source>
</evidence>
<organism evidence="13 14">
    <name type="scientific">Cellvibrio japonicus (strain Ueda107)</name>
    <name type="common">Pseudomonas fluorescens subsp. cellulosa</name>
    <dbReference type="NCBI Taxonomy" id="498211"/>
    <lineage>
        <taxon>Bacteria</taxon>
        <taxon>Pseudomonadati</taxon>
        <taxon>Pseudomonadota</taxon>
        <taxon>Gammaproteobacteria</taxon>
        <taxon>Cellvibrionales</taxon>
        <taxon>Cellvibrionaceae</taxon>
        <taxon>Cellvibrio</taxon>
    </lineage>
</organism>
<dbReference type="Proteomes" id="UP000001036">
    <property type="component" value="Chromosome"/>
</dbReference>
<reference evidence="13 14" key="1">
    <citation type="journal article" date="2008" name="J. Bacteriol.">
        <title>Insights into plant cell wall degradation from the genome sequence of the soil bacterium Cellvibrio japonicus.</title>
        <authorList>
            <person name="Deboy R.T."/>
            <person name="Mongodin E.F."/>
            <person name="Fouts D.E."/>
            <person name="Tailford L.E."/>
            <person name="Khouri H."/>
            <person name="Emerson J.B."/>
            <person name="Mohamoud Y."/>
            <person name="Watkins K."/>
            <person name="Henrissat B."/>
            <person name="Gilbert H.J."/>
            <person name="Nelson K.E."/>
        </authorList>
    </citation>
    <scope>NUCLEOTIDE SEQUENCE [LARGE SCALE GENOMIC DNA]</scope>
    <source>
        <strain evidence="13 14">Ueda107</strain>
    </source>
</reference>
<comment type="function">
    <text evidence="10">Involved in the biosynthesis of p-aminobenzoate (PABA), a precursor of tetrahydrofolate. Converts 4-amino-4-deoxychorismate into 4-aminobenzoate (PABA) and pyruvate.</text>
</comment>
<dbReference type="eggNOG" id="COG0115">
    <property type="taxonomic scope" value="Bacteria"/>
</dbReference>
<sequence length="292" mass="32509">MPANFPLISVNGQIGGSISPLDRGFAYGDGVFETCRLCYGHIPLWDFHYRRLSNSCQQLRIPLDERKLLGFMHSLLSRDDVVSLADAVFKLVVTRGVAQDPEARGYRIPASSHTTYCLSISPAKPLLSAQYQHGIRVRICRQRLADSVLAGLKHLNRLEQVLARSEWTDEYDEGLLLDLRGNLIEATAANIFIRRDGQWFTPDLSSTGVAGVMRDFLLTTLMPTLGEPVRIMPLGLNKLAMADEVFLCNSMIGIWPVCLADTANLSWQVGAGTRQLQSAYEAWLQAFANIKQ</sequence>
<dbReference type="InterPro" id="IPR043131">
    <property type="entry name" value="BCAT-like_N"/>
</dbReference>
<comment type="subunit">
    <text evidence="3">Homodimer.</text>
</comment>
<dbReference type="SUPFAM" id="SSF56752">
    <property type="entry name" value="D-aminoacid aminotransferase-like PLP-dependent enzymes"/>
    <property type="match status" value="1"/>
</dbReference>
<dbReference type="Gene3D" id="3.30.470.10">
    <property type="match status" value="1"/>
</dbReference>
<dbReference type="InterPro" id="IPR017824">
    <property type="entry name" value="Aminodeoxychorismate_lyase_IV"/>
</dbReference>
<dbReference type="InterPro" id="IPR043132">
    <property type="entry name" value="BCAT-like_C"/>
</dbReference>
<comment type="catalytic activity">
    <reaction evidence="9">
        <text>4-amino-4-deoxychorismate = 4-aminobenzoate + pyruvate + H(+)</text>
        <dbReference type="Rhea" id="RHEA:16201"/>
        <dbReference type="ChEBI" id="CHEBI:15361"/>
        <dbReference type="ChEBI" id="CHEBI:15378"/>
        <dbReference type="ChEBI" id="CHEBI:17836"/>
        <dbReference type="ChEBI" id="CHEBI:58406"/>
        <dbReference type="EC" id="4.1.3.38"/>
    </reaction>
</comment>
<dbReference type="Pfam" id="PF01063">
    <property type="entry name" value="Aminotran_4"/>
    <property type="match status" value="1"/>
</dbReference>
<dbReference type="GO" id="GO:0008696">
    <property type="term" value="F:4-amino-4-deoxychorismate lyase activity"/>
    <property type="evidence" value="ECO:0007669"/>
    <property type="project" value="UniProtKB-UniRule"/>
</dbReference>
<dbReference type="InterPro" id="IPR001544">
    <property type="entry name" value="Aminotrans_IV"/>
</dbReference>
<keyword evidence="4" id="KW-0663">Pyridoxal phosphate</keyword>
<evidence type="ECO:0000256" key="8">
    <source>
        <dbReference type="ARBA" id="ARBA00035676"/>
    </source>
</evidence>
<dbReference type="EMBL" id="CP000934">
    <property type="protein sequence ID" value="ACE85655.1"/>
    <property type="molecule type" value="Genomic_DNA"/>
</dbReference>
<dbReference type="PANTHER" id="PTHR42743">
    <property type="entry name" value="AMINO-ACID AMINOTRANSFERASE"/>
    <property type="match status" value="1"/>
</dbReference>
<dbReference type="CDD" id="cd01559">
    <property type="entry name" value="ADCL_like"/>
    <property type="match status" value="1"/>
</dbReference>
<evidence type="ECO:0000256" key="6">
    <source>
        <dbReference type="ARBA" id="ARBA00023239"/>
    </source>
</evidence>
<evidence type="ECO:0000256" key="9">
    <source>
        <dbReference type="ARBA" id="ARBA00049529"/>
    </source>
</evidence>
<dbReference type="InterPro" id="IPR036038">
    <property type="entry name" value="Aminotransferase-like"/>
</dbReference>
<dbReference type="PANTHER" id="PTHR42743:SF2">
    <property type="entry name" value="AMINODEOXYCHORISMATE LYASE"/>
    <property type="match status" value="1"/>
</dbReference>
<dbReference type="OrthoDB" id="9805628at2"/>
<comment type="similarity">
    <text evidence="2">Belongs to the class-IV pyridoxal-phosphate-dependent aminotransferase family.</text>
</comment>
<keyword evidence="14" id="KW-1185">Reference proteome</keyword>
<evidence type="ECO:0000256" key="7">
    <source>
        <dbReference type="ARBA" id="ARBA00035633"/>
    </source>
</evidence>
<dbReference type="NCBIfam" id="TIGR03461">
    <property type="entry name" value="pabC_Proteo"/>
    <property type="match status" value="1"/>
</dbReference>
<dbReference type="GO" id="GO:0030170">
    <property type="term" value="F:pyridoxal phosphate binding"/>
    <property type="evidence" value="ECO:0007669"/>
    <property type="project" value="InterPro"/>
</dbReference>
<dbReference type="AlphaFoldDB" id="B3PEV4"/>
<name>B3PEV4_CELJU</name>
<dbReference type="RefSeq" id="WP_012487302.1">
    <property type="nucleotide sequence ID" value="NC_010995.1"/>
</dbReference>
<proteinExistence type="inferred from homology"/>
<evidence type="ECO:0000256" key="3">
    <source>
        <dbReference type="ARBA" id="ARBA00011738"/>
    </source>
</evidence>
<evidence type="ECO:0000256" key="10">
    <source>
        <dbReference type="ARBA" id="ARBA00054027"/>
    </source>
</evidence>
<dbReference type="Gene3D" id="3.20.10.10">
    <property type="entry name" value="D-amino Acid Aminotransferase, subunit A, domain 2"/>
    <property type="match status" value="1"/>
</dbReference>
<keyword evidence="6 13" id="KW-0456">Lyase</keyword>
<comment type="pathway">
    <text evidence="7">Cofactor biosynthesis; tetrahydrofolate biosynthesis; 4-aminobenzoate from chorismate: step 2/2.</text>
</comment>
<evidence type="ECO:0000256" key="1">
    <source>
        <dbReference type="ARBA" id="ARBA00001933"/>
    </source>
</evidence>
<keyword evidence="5" id="KW-0289">Folate biosynthesis</keyword>
<gene>
    <name evidence="13" type="primary">pabC</name>
    <name evidence="13" type="ordered locus">CJA_1679</name>
</gene>
<dbReference type="EC" id="4.1.3.38" evidence="8 12"/>
<protein>
    <recommendedName>
        <fullName evidence="11 12">Aminodeoxychorismate lyase</fullName>
        <ecNumber evidence="8 12">4.1.3.38</ecNumber>
    </recommendedName>
</protein>
<evidence type="ECO:0000256" key="11">
    <source>
        <dbReference type="ARBA" id="ARBA00069174"/>
    </source>
</evidence>
<accession>B3PEV4</accession>
<evidence type="ECO:0000256" key="12">
    <source>
        <dbReference type="NCBIfam" id="TIGR03461"/>
    </source>
</evidence>
<dbReference type="FunFam" id="3.20.10.10:FF:000002">
    <property type="entry name" value="D-alanine aminotransferase"/>
    <property type="match status" value="1"/>
</dbReference>
<dbReference type="HOGENOM" id="CLU_020844_2_1_6"/>
<dbReference type="STRING" id="498211.CJA_1679"/>
<dbReference type="GO" id="GO:0005829">
    <property type="term" value="C:cytosol"/>
    <property type="evidence" value="ECO:0007669"/>
    <property type="project" value="TreeGrafter"/>
</dbReference>
<evidence type="ECO:0000256" key="5">
    <source>
        <dbReference type="ARBA" id="ARBA00022909"/>
    </source>
</evidence>